<dbReference type="OrthoDB" id="20872at2759"/>
<accession>A0A5N5XDM5</accession>
<dbReference type="Proteomes" id="UP000326565">
    <property type="component" value="Unassembled WGS sequence"/>
</dbReference>
<evidence type="ECO:0000313" key="3">
    <source>
        <dbReference type="Proteomes" id="UP000326565"/>
    </source>
</evidence>
<evidence type="ECO:0000313" key="2">
    <source>
        <dbReference type="EMBL" id="KAB8078796.1"/>
    </source>
</evidence>
<proteinExistence type="predicted"/>
<protein>
    <submittedName>
        <fullName evidence="2">Uncharacterized protein</fullName>
    </submittedName>
</protein>
<feature type="compositionally biased region" description="Polar residues" evidence="1">
    <location>
        <begin position="16"/>
        <end position="32"/>
    </location>
</feature>
<evidence type="ECO:0000256" key="1">
    <source>
        <dbReference type="SAM" id="MobiDB-lite"/>
    </source>
</evidence>
<name>A0A5N5XDM5_9EURO</name>
<dbReference type="EMBL" id="ML732155">
    <property type="protein sequence ID" value="KAB8078796.1"/>
    <property type="molecule type" value="Genomic_DNA"/>
</dbReference>
<organism evidence="2 3">
    <name type="scientific">Aspergillus leporis</name>
    <dbReference type="NCBI Taxonomy" id="41062"/>
    <lineage>
        <taxon>Eukaryota</taxon>
        <taxon>Fungi</taxon>
        <taxon>Dikarya</taxon>
        <taxon>Ascomycota</taxon>
        <taxon>Pezizomycotina</taxon>
        <taxon>Eurotiomycetes</taxon>
        <taxon>Eurotiomycetidae</taxon>
        <taxon>Eurotiales</taxon>
        <taxon>Aspergillaceae</taxon>
        <taxon>Aspergillus</taxon>
        <taxon>Aspergillus subgen. Circumdati</taxon>
    </lineage>
</organism>
<reference evidence="2 3" key="1">
    <citation type="submission" date="2019-04" db="EMBL/GenBank/DDBJ databases">
        <title>Friends and foes A comparative genomics study of 23 Aspergillus species from section Flavi.</title>
        <authorList>
            <consortium name="DOE Joint Genome Institute"/>
            <person name="Kjaerbolling I."/>
            <person name="Vesth T."/>
            <person name="Frisvad J.C."/>
            <person name="Nybo J.L."/>
            <person name="Theobald S."/>
            <person name="Kildgaard S."/>
            <person name="Isbrandt T."/>
            <person name="Kuo A."/>
            <person name="Sato A."/>
            <person name="Lyhne E.K."/>
            <person name="Kogle M.E."/>
            <person name="Wiebenga A."/>
            <person name="Kun R.S."/>
            <person name="Lubbers R.J."/>
            <person name="Makela M.R."/>
            <person name="Barry K."/>
            <person name="Chovatia M."/>
            <person name="Clum A."/>
            <person name="Daum C."/>
            <person name="Haridas S."/>
            <person name="He G."/>
            <person name="LaButti K."/>
            <person name="Lipzen A."/>
            <person name="Mondo S."/>
            <person name="Riley R."/>
            <person name="Salamov A."/>
            <person name="Simmons B.A."/>
            <person name="Magnuson J.K."/>
            <person name="Henrissat B."/>
            <person name="Mortensen U.H."/>
            <person name="Larsen T.O."/>
            <person name="Devries R.P."/>
            <person name="Grigoriev I.V."/>
            <person name="Machida M."/>
            <person name="Baker S.E."/>
            <person name="Andersen M.R."/>
        </authorList>
    </citation>
    <scope>NUCLEOTIDE SEQUENCE [LARGE SCALE GENOMIC DNA]</scope>
    <source>
        <strain evidence="2 3">CBS 151.66</strain>
    </source>
</reference>
<sequence length="169" mass="18783">MPFSNNHSIRDKFNSPEGTQINNTGSDYQVSGSGIDGTVYRYTKKRPSVEAKQSPGAENTVSKPTGTRACFWIPFPKEDKFVGRESVMASIDEKFGSKASHKHLRFALVGIGGIGARQRDPNLPVSRVYASDTARYEEDYKNITDKLNLLGRDDTAADIFRLVSGWLFD</sequence>
<feature type="region of interest" description="Disordered" evidence="1">
    <location>
        <begin position="1"/>
        <end position="32"/>
    </location>
</feature>
<dbReference type="AlphaFoldDB" id="A0A5N5XDM5"/>
<keyword evidence="3" id="KW-1185">Reference proteome</keyword>
<gene>
    <name evidence="2" type="ORF">BDV29DRAFT_152434</name>
</gene>